<dbReference type="Pfam" id="PF07715">
    <property type="entry name" value="Plug"/>
    <property type="match status" value="1"/>
</dbReference>
<dbReference type="InterPro" id="IPR037066">
    <property type="entry name" value="Plug_dom_sf"/>
</dbReference>
<feature type="domain" description="TonB-dependent receptor-like beta-barrel" evidence="6">
    <location>
        <begin position="443"/>
        <end position="933"/>
    </location>
</feature>
<dbReference type="NCBIfam" id="TIGR01782">
    <property type="entry name" value="TonB-Xanth-Caul"/>
    <property type="match status" value="1"/>
</dbReference>
<evidence type="ECO:0000256" key="1">
    <source>
        <dbReference type="ARBA" id="ARBA00004442"/>
    </source>
</evidence>
<keyword evidence="3" id="KW-0998">Cell outer membrane</keyword>
<reference evidence="8 10" key="1">
    <citation type="submission" date="2020-08" db="EMBL/GenBank/DDBJ databases">
        <title>Genomic Encyclopedia of Type Strains, Phase IV (KMG-IV): sequencing the most valuable type-strain genomes for metagenomic binning, comparative biology and taxonomic classification.</title>
        <authorList>
            <person name="Goeker M."/>
        </authorList>
    </citation>
    <scope>NUCLEOTIDE SEQUENCE [LARGE SCALE GENOMIC DNA]</scope>
    <source>
        <strain evidence="8 10">DSM 14562</strain>
    </source>
</reference>
<comment type="similarity">
    <text evidence="4">Belongs to the TonB-dependent receptor family.</text>
</comment>
<dbReference type="Proteomes" id="UP000584663">
    <property type="component" value="Unassembled WGS sequence"/>
</dbReference>
<evidence type="ECO:0000259" key="7">
    <source>
        <dbReference type="Pfam" id="PF07715"/>
    </source>
</evidence>
<dbReference type="InterPro" id="IPR010104">
    <property type="entry name" value="TonB_rcpt_bac"/>
</dbReference>
<reference evidence="9" key="2">
    <citation type="submission" date="2021-01" db="EMBL/GenBank/DDBJ databases">
        <title>Genome Sequencing of Type Strains.</title>
        <authorList>
            <person name="Lemaire J.F."/>
            <person name="Inderbitzin P."/>
            <person name="Collins S.B."/>
            <person name="Wespe N."/>
            <person name="Knight-Connoni V."/>
        </authorList>
    </citation>
    <scope>NUCLEOTIDE SEQUENCE</scope>
    <source>
        <strain evidence="9">DSM 14562</strain>
    </source>
</reference>
<protein>
    <submittedName>
        <fullName evidence="9">TonB-dependent receptor</fullName>
    </submittedName>
</protein>
<dbReference type="EMBL" id="JAFHKU010000128">
    <property type="protein sequence ID" value="MBN3558625.1"/>
    <property type="molecule type" value="Genomic_DNA"/>
</dbReference>
<dbReference type="Gene3D" id="2.40.170.20">
    <property type="entry name" value="TonB-dependent receptor, beta-barrel domain"/>
    <property type="match status" value="1"/>
</dbReference>
<keyword evidence="9" id="KW-0675">Receptor</keyword>
<keyword evidence="2 4" id="KW-0472">Membrane</keyword>
<sequence length="969" mass="107041">MKRHVLLLSVTPWALLAAPAMAQTSTDAQTTQAADPNAPIETQTAVGIRQDVAEVPDRSPVQASTTGLSETPADPRDIVVTGFRASLGSAQAIKRNSDAILDAIVAQDIGKLPDNTAAESLARVTGIQVSRYSDEVTQVLVRGLPDVATTFNGRDIFTAEGRGVALQDFPAGALAGLEVYKSGTADLLEPGLAGLINVRSRRPFDFEKGFTIAGGVRGTYNDQSKKFDPLGNLLLSQRAETPIGEIGWLINAVYTQAQYRNAVRWGEGNTNKPTAGTTILPSSVGRDFQIPTAVGVYNDSGKRWRPAMNASVQWRPAHNLELYYDFLYQSYRGEVANDWFRVPLLDSNPTLSDVVLRPGEPLQVQSLTKTGGYRPEAFRSTVKGYTDTYQAAGGAKWDIGRAHLSTDLAYTFSQYGSDEWSFDTAFSRAPVANVNFFVNDGVSFDLPGFDNTNPANYIWRGYFEATYRVQGKGWQWRTDVDLETDLSLFPKLQFGIRWTDRDASLKRGNRYAYTEQLAIPLAQVPVGNLALTQNAFRGNQGFTSWLMPSRDGIAGNAPQLRQYAFDALQRLVAGNPADQGYRDALNRFSTPEVQLDPLAAFYATEQTYAFYGQAKYEFNIGSIRFDGMIGTRVVNTVGEYSGISTVLFDGVRRSEVRRTRANYVDILPNISLRIRPSDKLQIRFGVTKTRTKPQFNQLNPALNITQNTQQVVPDQPLDPRFPAGLNTRPNAYGGGGNPDLRPLISNNYDATVEYYFSPTASLTAAVFYRDLDGFIDNYINRTIDPVYGLIEISRPENAGKGRIKGIEVGGQTFFDFLPGLWSGIGVQANVTYLEGTQQYPANLFASTGGTTAPPFVPIPGLSKWTYNIALFYEKGDVSTRLSFNNRDAYLNGNFINGDGFYNGEGTTRIQRLDFGFNYNITKEITVAFDVANILAKPFNNYRSYGNGLSYPRDVRDEGRYYGAGLRFRF</sequence>
<dbReference type="Gene3D" id="2.170.130.10">
    <property type="entry name" value="TonB-dependent receptor, plug domain"/>
    <property type="match status" value="1"/>
</dbReference>
<dbReference type="SUPFAM" id="SSF56935">
    <property type="entry name" value="Porins"/>
    <property type="match status" value="1"/>
</dbReference>
<dbReference type="PANTHER" id="PTHR40980:SF3">
    <property type="entry name" value="TONB-DEPENDENT RECEPTOR-LIKE BETA-BARREL DOMAIN-CONTAINING PROTEIN"/>
    <property type="match status" value="1"/>
</dbReference>
<accession>A0AA41DFE1</accession>
<comment type="subcellular location">
    <subcellularLocation>
        <location evidence="1 4">Cell outer membrane</location>
    </subcellularLocation>
</comment>
<keyword evidence="4" id="KW-0798">TonB box</keyword>
<evidence type="ECO:0000256" key="3">
    <source>
        <dbReference type="ARBA" id="ARBA00023237"/>
    </source>
</evidence>
<keyword evidence="5" id="KW-0732">Signal</keyword>
<dbReference type="RefSeq" id="WP_184105239.1">
    <property type="nucleotide sequence ID" value="NZ_JACHNX010000004.1"/>
</dbReference>
<dbReference type="EMBL" id="JACHNX010000004">
    <property type="protein sequence ID" value="MBB4609238.1"/>
    <property type="molecule type" value="Genomic_DNA"/>
</dbReference>
<dbReference type="InterPro" id="IPR036942">
    <property type="entry name" value="Beta-barrel_TonB_sf"/>
</dbReference>
<proteinExistence type="inferred from homology"/>
<name>A0AA41DFE1_9SPHN</name>
<evidence type="ECO:0000256" key="2">
    <source>
        <dbReference type="ARBA" id="ARBA00023136"/>
    </source>
</evidence>
<evidence type="ECO:0000313" key="11">
    <source>
        <dbReference type="Proteomes" id="UP000704529"/>
    </source>
</evidence>
<evidence type="ECO:0000313" key="10">
    <source>
        <dbReference type="Proteomes" id="UP000584663"/>
    </source>
</evidence>
<evidence type="ECO:0000256" key="4">
    <source>
        <dbReference type="RuleBase" id="RU003357"/>
    </source>
</evidence>
<evidence type="ECO:0000259" key="6">
    <source>
        <dbReference type="Pfam" id="PF00593"/>
    </source>
</evidence>
<feature type="chain" id="PRO_5041229670" evidence="5">
    <location>
        <begin position="23"/>
        <end position="969"/>
    </location>
</feature>
<evidence type="ECO:0000313" key="9">
    <source>
        <dbReference type="EMBL" id="MBN3558625.1"/>
    </source>
</evidence>
<evidence type="ECO:0000313" key="8">
    <source>
        <dbReference type="EMBL" id="MBB4609238.1"/>
    </source>
</evidence>
<dbReference type="Proteomes" id="UP000704529">
    <property type="component" value="Unassembled WGS sequence"/>
</dbReference>
<keyword evidence="10" id="KW-1185">Reference proteome</keyword>
<evidence type="ECO:0000256" key="5">
    <source>
        <dbReference type="SAM" id="SignalP"/>
    </source>
</evidence>
<organism evidence="9 11">
    <name type="scientific">Sphingomonas yabuuchiae</name>
    <dbReference type="NCBI Taxonomy" id="172044"/>
    <lineage>
        <taxon>Bacteria</taxon>
        <taxon>Pseudomonadati</taxon>
        <taxon>Pseudomonadota</taxon>
        <taxon>Alphaproteobacteria</taxon>
        <taxon>Sphingomonadales</taxon>
        <taxon>Sphingomonadaceae</taxon>
        <taxon>Sphingomonas</taxon>
    </lineage>
</organism>
<dbReference type="PANTHER" id="PTHR40980">
    <property type="entry name" value="PLUG DOMAIN-CONTAINING PROTEIN"/>
    <property type="match status" value="1"/>
</dbReference>
<dbReference type="Pfam" id="PF00593">
    <property type="entry name" value="TonB_dep_Rec_b-barrel"/>
    <property type="match status" value="1"/>
</dbReference>
<feature type="signal peptide" evidence="5">
    <location>
        <begin position="1"/>
        <end position="22"/>
    </location>
</feature>
<dbReference type="GO" id="GO:0009279">
    <property type="term" value="C:cell outer membrane"/>
    <property type="evidence" value="ECO:0007669"/>
    <property type="project" value="UniProtKB-SubCell"/>
</dbReference>
<dbReference type="InterPro" id="IPR012910">
    <property type="entry name" value="Plug_dom"/>
</dbReference>
<dbReference type="InterPro" id="IPR000531">
    <property type="entry name" value="Beta-barrel_TonB"/>
</dbReference>
<feature type="domain" description="TonB-dependent receptor plug" evidence="7">
    <location>
        <begin position="95"/>
        <end position="187"/>
    </location>
</feature>
<dbReference type="AlphaFoldDB" id="A0AA41DFE1"/>
<gene>
    <name evidence="8" type="ORF">GGQ89_001450</name>
    <name evidence="9" type="ORF">JYA60_10345</name>
</gene>
<comment type="caution">
    <text evidence="9">The sequence shown here is derived from an EMBL/GenBank/DDBJ whole genome shotgun (WGS) entry which is preliminary data.</text>
</comment>